<dbReference type="Proteomes" id="UP000061569">
    <property type="component" value="Chromosome"/>
</dbReference>
<dbReference type="EMBL" id="CP013140">
    <property type="protein sequence ID" value="ALN56062.1"/>
    <property type="molecule type" value="Genomic_DNA"/>
</dbReference>
<sequence>MPKTILIFADGTGQAGGVRPDQQLSNIYKLFRATRVGPDSAIDPKRQVAFYDPGLGTATAAGRVRLNAWQRLKSLAGLACGLGFSRNVVDCYEAILKRYEPGDRIFLFGFSRGGYTVRCVANVLNLCGVPTGDGRGGPLPRAGRALRAIAEEAVTRVYEHGAGHPRERFESQREAIARRFRRKYAAGDDPHRGDVHPEFVGVFDAVAALGLPLPTRMLLILAGLLVALMAAIAIGAASESWLGGGGWIAFAATLAALGLSVAAAYLKATLRYASADVRGGGPRFHLALWNSEHYDRLLDPRIAQVRHALAIDENRRQFGRVTWGGSGNRQQIEEGRFKQRWFAGNHSDIGGSYPEDESRLSDIALAWMVDELQKLPQPIQLDRGKLQLYPDACGLQHCEIFAQRQRHPWLSRIAAWPRAARAPGPDLDPSVRERLQAQSVTICDLKTAYRPDALRRHRGLEAYYPAAAADVAAAAETSQPSAP</sequence>
<gene>
    <name evidence="2" type="ORF">GLE_0704</name>
</gene>
<dbReference type="AlphaFoldDB" id="A0A0S2DC18"/>
<dbReference type="InterPro" id="IPR018712">
    <property type="entry name" value="Tle1-like_cat"/>
</dbReference>
<proteinExistence type="predicted"/>
<dbReference type="PATRIC" id="fig|69.6.peg.692"/>
<dbReference type="OrthoDB" id="4378831at2"/>
<dbReference type="KEGG" id="lez:GLE_0704"/>
<name>A0A0S2DC18_LYSEN</name>
<evidence type="ECO:0000313" key="3">
    <source>
        <dbReference type="Proteomes" id="UP000061569"/>
    </source>
</evidence>
<dbReference type="STRING" id="69.GLE_0704"/>
<reference evidence="2 3" key="1">
    <citation type="submission" date="2015-11" db="EMBL/GenBank/DDBJ databases">
        <title>Genome sequences of Lysobacter enzymogenes strain C3 and Lysobacter antibioticus ATCC 29479.</title>
        <authorList>
            <person name="Kobayashi D.Y."/>
        </authorList>
    </citation>
    <scope>NUCLEOTIDE SEQUENCE [LARGE SCALE GENOMIC DNA]</scope>
    <source>
        <strain evidence="2 3">C3</strain>
    </source>
</reference>
<organism evidence="2 3">
    <name type="scientific">Lysobacter enzymogenes</name>
    <dbReference type="NCBI Taxonomy" id="69"/>
    <lineage>
        <taxon>Bacteria</taxon>
        <taxon>Pseudomonadati</taxon>
        <taxon>Pseudomonadota</taxon>
        <taxon>Gammaproteobacteria</taxon>
        <taxon>Lysobacterales</taxon>
        <taxon>Lysobacteraceae</taxon>
        <taxon>Lysobacter</taxon>
    </lineage>
</organism>
<evidence type="ECO:0000313" key="2">
    <source>
        <dbReference type="EMBL" id="ALN56062.1"/>
    </source>
</evidence>
<accession>A0A0S2DC18</accession>
<protein>
    <recommendedName>
        <fullName evidence="1">T6SS Phospholipase effector Tle1-like catalytic domain-containing protein</fullName>
    </recommendedName>
</protein>
<feature type="domain" description="T6SS Phospholipase effector Tle1-like catalytic" evidence="1">
    <location>
        <begin position="3"/>
        <end position="217"/>
    </location>
</feature>
<dbReference type="PANTHER" id="PTHR33840:SF1">
    <property type="entry name" value="TLE1 PHOSPHOLIPASE DOMAIN-CONTAINING PROTEIN"/>
    <property type="match status" value="1"/>
</dbReference>
<feature type="domain" description="T6SS Phospholipase effector Tle1-like catalytic" evidence="1">
    <location>
        <begin position="291"/>
        <end position="371"/>
    </location>
</feature>
<dbReference type="Pfam" id="PF09994">
    <property type="entry name" value="T6SS_Tle1-like_cat"/>
    <property type="match status" value="2"/>
</dbReference>
<dbReference type="PANTHER" id="PTHR33840">
    <property type="match status" value="1"/>
</dbReference>
<evidence type="ECO:0000259" key="1">
    <source>
        <dbReference type="Pfam" id="PF09994"/>
    </source>
</evidence>